<organism evidence="3 4">
    <name type="scientific">Actinomadura napierensis</name>
    <dbReference type="NCBI Taxonomy" id="267854"/>
    <lineage>
        <taxon>Bacteria</taxon>
        <taxon>Bacillati</taxon>
        <taxon>Actinomycetota</taxon>
        <taxon>Actinomycetes</taxon>
        <taxon>Streptosporangiales</taxon>
        <taxon>Thermomonosporaceae</taxon>
        <taxon>Actinomadura</taxon>
    </lineage>
</organism>
<dbReference type="PANTHER" id="PTHR43433:SF5">
    <property type="entry name" value="AB HYDROLASE-1 DOMAIN-CONTAINING PROTEIN"/>
    <property type="match status" value="1"/>
</dbReference>
<sequence>MPHVFTNGIRLAFDRHGRGERVLLIMGSSAAGRVWTLHQTPALAAAGYQAITFDNRGVPPSDEPPGRYSLDDLVADTKGLIEALGAAPCRIVGTSMGALVAQELAIRWPELVRCAVLISTKARSDPARAAHLRAYQALAESGVELPRDFEASVLAFEMLSPATLNDPAQAELWLETIRRSVGGANRALGQSWADLTEDRREALRGVAAPCRVIAFSDDLVTPPHLGAEVAASIPDCDLIEIGSAGHFGYLERPAEVNAALLEFLSKNEVGP</sequence>
<gene>
    <name evidence="3" type="ORF">GCM10009727_00120</name>
</gene>
<dbReference type="Pfam" id="PF12697">
    <property type="entry name" value="Abhydrolase_6"/>
    <property type="match status" value="1"/>
</dbReference>
<proteinExistence type="predicted"/>
<dbReference type="EMBL" id="BAAAMR010000001">
    <property type="protein sequence ID" value="GAA2117659.1"/>
    <property type="molecule type" value="Genomic_DNA"/>
</dbReference>
<evidence type="ECO:0000313" key="4">
    <source>
        <dbReference type="Proteomes" id="UP001501020"/>
    </source>
</evidence>
<reference evidence="3 4" key="1">
    <citation type="journal article" date="2019" name="Int. J. Syst. Evol. Microbiol.">
        <title>The Global Catalogue of Microorganisms (GCM) 10K type strain sequencing project: providing services to taxonomists for standard genome sequencing and annotation.</title>
        <authorList>
            <consortium name="The Broad Institute Genomics Platform"/>
            <consortium name="The Broad Institute Genome Sequencing Center for Infectious Disease"/>
            <person name="Wu L."/>
            <person name="Ma J."/>
        </authorList>
    </citation>
    <scope>NUCLEOTIDE SEQUENCE [LARGE SCALE GENOMIC DNA]</scope>
    <source>
        <strain evidence="3 4">JCM 13850</strain>
    </source>
</reference>
<comment type="caution">
    <text evidence="3">The sequence shown here is derived from an EMBL/GenBank/DDBJ whole genome shotgun (WGS) entry which is preliminary data.</text>
</comment>
<dbReference type="PRINTS" id="PR00412">
    <property type="entry name" value="EPOXHYDRLASE"/>
</dbReference>
<protein>
    <submittedName>
        <fullName evidence="3">Alpha/beta fold hydrolase</fullName>
    </submittedName>
</protein>
<keyword evidence="3" id="KW-0378">Hydrolase</keyword>
<dbReference type="InterPro" id="IPR050471">
    <property type="entry name" value="AB_hydrolase"/>
</dbReference>
<evidence type="ECO:0000259" key="2">
    <source>
        <dbReference type="Pfam" id="PF12697"/>
    </source>
</evidence>
<name>A0ABN2XV27_9ACTN</name>
<evidence type="ECO:0000313" key="3">
    <source>
        <dbReference type="EMBL" id="GAA2117659.1"/>
    </source>
</evidence>
<dbReference type="PANTHER" id="PTHR43433">
    <property type="entry name" value="HYDROLASE, ALPHA/BETA FOLD FAMILY PROTEIN"/>
    <property type="match status" value="1"/>
</dbReference>
<keyword evidence="1" id="KW-0560">Oxidoreductase</keyword>
<keyword evidence="1" id="KW-0575">Peroxidase</keyword>
<dbReference type="InterPro" id="IPR029058">
    <property type="entry name" value="AB_hydrolase_fold"/>
</dbReference>
<dbReference type="RefSeq" id="WP_344259894.1">
    <property type="nucleotide sequence ID" value="NZ_BAAAMR010000001.1"/>
</dbReference>
<accession>A0ABN2XV27</accession>
<dbReference type="GO" id="GO:0016787">
    <property type="term" value="F:hydrolase activity"/>
    <property type="evidence" value="ECO:0007669"/>
    <property type="project" value="UniProtKB-KW"/>
</dbReference>
<evidence type="ECO:0000256" key="1">
    <source>
        <dbReference type="ARBA" id="ARBA00022559"/>
    </source>
</evidence>
<dbReference type="SUPFAM" id="SSF53474">
    <property type="entry name" value="alpha/beta-Hydrolases"/>
    <property type="match status" value="1"/>
</dbReference>
<feature type="domain" description="AB hydrolase-1" evidence="2">
    <location>
        <begin position="27"/>
        <end position="259"/>
    </location>
</feature>
<keyword evidence="4" id="KW-1185">Reference proteome</keyword>
<dbReference type="InterPro" id="IPR000073">
    <property type="entry name" value="AB_hydrolase_1"/>
</dbReference>
<dbReference type="Proteomes" id="UP001501020">
    <property type="component" value="Unassembled WGS sequence"/>
</dbReference>
<dbReference type="Gene3D" id="3.40.50.1820">
    <property type="entry name" value="alpha/beta hydrolase"/>
    <property type="match status" value="1"/>
</dbReference>
<dbReference type="InterPro" id="IPR000639">
    <property type="entry name" value="Epox_hydrolase-like"/>
</dbReference>